<dbReference type="Proteomes" id="UP001597338">
    <property type="component" value="Unassembled WGS sequence"/>
</dbReference>
<reference evidence="3" key="1">
    <citation type="journal article" date="2019" name="Int. J. Syst. Evol. Microbiol.">
        <title>The Global Catalogue of Microorganisms (GCM) 10K type strain sequencing project: providing services to taxonomists for standard genome sequencing and annotation.</title>
        <authorList>
            <consortium name="The Broad Institute Genomics Platform"/>
            <consortium name="The Broad Institute Genome Sequencing Center for Infectious Disease"/>
            <person name="Wu L."/>
            <person name="Ma J."/>
        </authorList>
    </citation>
    <scope>NUCLEOTIDE SEQUENCE [LARGE SCALE GENOMIC DNA]</scope>
    <source>
        <strain evidence="3">CCM 7043</strain>
    </source>
</reference>
<dbReference type="SUPFAM" id="SSF52949">
    <property type="entry name" value="Macro domain-like"/>
    <property type="match status" value="1"/>
</dbReference>
<dbReference type="EMBL" id="JBHUHF010000001">
    <property type="protein sequence ID" value="MFD2025070.1"/>
    <property type="molecule type" value="Genomic_DNA"/>
</dbReference>
<dbReference type="InterPro" id="IPR043472">
    <property type="entry name" value="Macro_dom-like"/>
</dbReference>
<gene>
    <name evidence="2" type="ORF">ACFSL2_06055</name>
</gene>
<proteinExistence type="predicted"/>
<dbReference type="PROSITE" id="PS51154">
    <property type="entry name" value="MACRO"/>
    <property type="match status" value="1"/>
</dbReference>
<dbReference type="InterPro" id="IPR002589">
    <property type="entry name" value="Macro_dom"/>
</dbReference>
<sequence>MNDAARGLVDTRSRAGRRVEVILGDLTQIAADAIVCPANSYGTMGGGVAAAITRAGGNDIETEAVRRSPIPLGSAILTTAGTLRAESVIHAPTMRNPVAEATEVNVRRAMEAALAQCDEHGVVTVAFPGMGTGTGGMPYADAAAVMVAAIDGHADRRFPALIRLVASNDELATAWVQVLSG</sequence>
<organism evidence="2 3">
    <name type="scientific">Promicromonospora aerolata</name>
    <dbReference type="NCBI Taxonomy" id="195749"/>
    <lineage>
        <taxon>Bacteria</taxon>
        <taxon>Bacillati</taxon>
        <taxon>Actinomycetota</taxon>
        <taxon>Actinomycetes</taxon>
        <taxon>Micrococcales</taxon>
        <taxon>Promicromonosporaceae</taxon>
        <taxon>Promicromonospora</taxon>
    </lineage>
</organism>
<comment type="caution">
    <text evidence="2">The sequence shown here is derived from an EMBL/GenBank/DDBJ whole genome shotgun (WGS) entry which is preliminary data.</text>
</comment>
<evidence type="ECO:0000313" key="3">
    <source>
        <dbReference type="Proteomes" id="UP001597338"/>
    </source>
</evidence>
<dbReference type="PANTHER" id="PTHR11106">
    <property type="entry name" value="GANGLIOSIDE INDUCED DIFFERENTIATION ASSOCIATED PROTEIN 2-RELATED"/>
    <property type="match status" value="1"/>
</dbReference>
<dbReference type="RefSeq" id="WP_377196986.1">
    <property type="nucleotide sequence ID" value="NZ_JBHUHF010000001.1"/>
</dbReference>
<accession>A0ABW4V664</accession>
<dbReference type="Pfam" id="PF01661">
    <property type="entry name" value="Macro"/>
    <property type="match status" value="1"/>
</dbReference>
<keyword evidence="3" id="KW-1185">Reference proteome</keyword>
<name>A0ABW4V664_9MICO</name>
<dbReference type="PANTHER" id="PTHR11106:SF111">
    <property type="entry name" value="MACRO DOMAIN-CONTAINING PROTEIN"/>
    <property type="match status" value="1"/>
</dbReference>
<dbReference type="SMART" id="SM00506">
    <property type="entry name" value="A1pp"/>
    <property type="match status" value="1"/>
</dbReference>
<feature type="domain" description="Macro" evidence="1">
    <location>
        <begin position="6"/>
        <end position="181"/>
    </location>
</feature>
<evidence type="ECO:0000259" key="1">
    <source>
        <dbReference type="PROSITE" id="PS51154"/>
    </source>
</evidence>
<evidence type="ECO:0000313" key="2">
    <source>
        <dbReference type="EMBL" id="MFD2025070.1"/>
    </source>
</evidence>
<dbReference type="Gene3D" id="3.40.220.10">
    <property type="entry name" value="Leucine Aminopeptidase, subunit E, domain 1"/>
    <property type="match status" value="1"/>
</dbReference>
<protein>
    <submittedName>
        <fullName evidence="2">Macro domain-containing protein</fullName>
    </submittedName>
</protein>